<feature type="region of interest" description="Disordered" evidence="1">
    <location>
        <begin position="1"/>
        <end position="37"/>
    </location>
</feature>
<dbReference type="AlphaFoldDB" id="A0AA39LXE3"/>
<sequence length="131" mass="15260">MNPAHPEAQPLTQNPHGPERLNSISSSFPGELPNDSRRRQLSGVCIKKGMTTSQWKPCGQLCIAEYGLKICTEFLRLTNRIGKPLRRFRVFRQRGTPPETFTDVINEWIRNVFPFEVEYTEEIWPATFKYY</sequence>
<comment type="caution">
    <text evidence="2">The sequence shown here is derived from an EMBL/GenBank/DDBJ whole genome shotgun (WGS) entry which is preliminary data.</text>
</comment>
<evidence type="ECO:0000313" key="3">
    <source>
        <dbReference type="Proteomes" id="UP001175271"/>
    </source>
</evidence>
<reference evidence="2" key="1">
    <citation type="submission" date="2023-06" db="EMBL/GenBank/DDBJ databases">
        <title>Genomic analysis of the entomopathogenic nematode Steinernema hermaphroditum.</title>
        <authorList>
            <person name="Schwarz E.M."/>
            <person name="Heppert J.K."/>
            <person name="Baniya A."/>
            <person name="Schwartz H.T."/>
            <person name="Tan C.-H."/>
            <person name="Antoshechkin I."/>
            <person name="Sternberg P.W."/>
            <person name="Goodrich-Blair H."/>
            <person name="Dillman A.R."/>
        </authorList>
    </citation>
    <scope>NUCLEOTIDE SEQUENCE</scope>
    <source>
        <strain evidence="2">PS9179</strain>
        <tissue evidence="2">Whole animal</tissue>
    </source>
</reference>
<name>A0AA39LXE3_9BILA</name>
<proteinExistence type="predicted"/>
<keyword evidence="3" id="KW-1185">Reference proteome</keyword>
<dbReference type="EMBL" id="JAUCMV010000003">
    <property type="protein sequence ID" value="KAK0412834.1"/>
    <property type="molecule type" value="Genomic_DNA"/>
</dbReference>
<gene>
    <name evidence="2" type="ORF">QR680_006438</name>
</gene>
<organism evidence="2 3">
    <name type="scientific">Steinernema hermaphroditum</name>
    <dbReference type="NCBI Taxonomy" id="289476"/>
    <lineage>
        <taxon>Eukaryota</taxon>
        <taxon>Metazoa</taxon>
        <taxon>Ecdysozoa</taxon>
        <taxon>Nematoda</taxon>
        <taxon>Chromadorea</taxon>
        <taxon>Rhabditida</taxon>
        <taxon>Tylenchina</taxon>
        <taxon>Panagrolaimomorpha</taxon>
        <taxon>Strongyloidoidea</taxon>
        <taxon>Steinernematidae</taxon>
        <taxon>Steinernema</taxon>
    </lineage>
</organism>
<evidence type="ECO:0000313" key="2">
    <source>
        <dbReference type="EMBL" id="KAK0412834.1"/>
    </source>
</evidence>
<protein>
    <submittedName>
        <fullName evidence="2">Uncharacterized protein</fullName>
    </submittedName>
</protein>
<dbReference type="Proteomes" id="UP001175271">
    <property type="component" value="Unassembled WGS sequence"/>
</dbReference>
<evidence type="ECO:0000256" key="1">
    <source>
        <dbReference type="SAM" id="MobiDB-lite"/>
    </source>
</evidence>
<accession>A0AA39LXE3</accession>